<dbReference type="CDD" id="cd00090">
    <property type="entry name" value="HTH_ARSR"/>
    <property type="match status" value="1"/>
</dbReference>
<organism evidence="5 6">
    <name type="scientific">Qipengyuania spongiae</name>
    <dbReference type="NCBI Taxonomy" id="2909673"/>
    <lineage>
        <taxon>Bacteria</taxon>
        <taxon>Pseudomonadati</taxon>
        <taxon>Pseudomonadota</taxon>
        <taxon>Alphaproteobacteria</taxon>
        <taxon>Sphingomonadales</taxon>
        <taxon>Erythrobacteraceae</taxon>
        <taxon>Qipengyuania</taxon>
    </lineage>
</organism>
<evidence type="ECO:0000256" key="1">
    <source>
        <dbReference type="ARBA" id="ARBA00023015"/>
    </source>
</evidence>
<keyword evidence="2" id="KW-0238">DNA-binding</keyword>
<dbReference type="InterPro" id="IPR019888">
    <property type="entry name" value="Tscrpt_reg_AsnC-like"/>
</dbReference>
<reference evidence="5" key="1">
    <citation type="submission" date="2022-02" db="EMBL/GenBank/DDBJ databases">
        <title>Qipengyuania spongiae sp. nov., isolated from marine sponge.</title>
        <authorList>
            <person name="Li Z."/>
            <person name="Zhang M."/>
        </authorList>
    </citation>
    <scope>NUCLEOTIDE SEQUENCE</scope>
    <source>
        <strain evidence="5">PHS-Z21</strain>
    </source>
</reference>
<evidence type="ECO:0000256" key="3">
    <source>
        <dbReference type="ARBA" id="ARBA00023163"/>
    </source>
</evidence>
<dbReference type="PRINTS" id="PR00033">
    <property type="entry name" value="HTHASNC"/>
</dbReference>
<gene>
    <name evidence="5" type="ORF">L1F33_04860</name>
</gene>
<accession>A0ABY5T0F1</accession>
<dbReference type="InterPro" id="IPR036390">
    <property type="entry name" value="WH_DNA-bd_sf"/>
</dbReference>
<dbReference type="InterPro" id="IPR011008">
    <property type="entry name" value="Dimeric_a/b-barrel"/>
</dbReference>
<dbReference type="Pfam" id="PF01037">
    <property type="entry name" value="AsnC_trans_reg"/>
    <property type="match status" value="1"/>
</dbReference>
<dbReference type="PANTHER" id="PTHR30154:SF17">
    <property type="entry name" value="DNA-BINDING TRANSCRIPTIONAL ACTIVATOR DECR"/>
    <property type="match status" value="1"/>
</dbReference>
<dbReference type="EMBL" id="CP092471">
    <property type="protein sequence ID" value="UVI40275.1"/>
    <property type="molecule type" value="Genomic_DNA"/>
</dbReference>
<dbReference type="InterPro" id="IPR019887">
    <property type="entry name" value="Tscrpt_reg_AsnC/Lrp_C"/>
</dbReference>
<proteinExistence type="predicted"/>
<dbReference type="SUPFAM" id="SSF46785">
    <property type="entry name" value="Winged helix' DNA-binding domain"/>
    <property type="match status" value="1"/>
</dbReference>
<dbReference type="InterPro" id="IPR000485">
    <property type="entry name" value="AsnC-type_HTH_dom"/>
</dbReference>
<dbReference type="Proteomes" id="UP001065265">
    <property type="component" value="Chromosome"/>
</dbReference>
<dbReference type="InterPro" id="IPR011991">
    <property type="entry name" value="ArsR-like_HTH"/>
</dbReference>
<dbReference type="SMART" id="SM00344">
    <property type="entry name" value="HTH_ASNC"/>
    <property type="match status" value="1"/>
</dbReference>
<evidence type="ECO:0000313" key="5">
    <source>
        <dbReference type="EMBL" id="UVI40275.1"/>
    </source>
</evidence>
<name>A0ABY5T0F1_9SPHN</name>
<keyword evidence="1" id="KW-0805">Transcription regulation</keyword>
<dbReference type="PANTHER" id="PTHR30154">
    <property type="entry name" value="LEUCINE-RESPONSIVE REGULATORY PROTEIN"/>
    <property type="match status" value="1"/>
</dbReference>
<dbReference type="InterPro" id="IPR019885">
    <property type="entry name" value="Tscrpt_reg_HTH_AsnC-type_CS"/>
</dbReference>
<keyword evidence="6" id="KW-1185">Reference proteome</keyword>
<protein>
    <submittedName>
        <fullName evidence="5">Lrp/AsnC family transcriptional regulator</fullName>
    </submittedName>
</protein>
<dbReference type="Pfam" id="PF13404">
    <property type="entry name" value="HTH_AsnC-type"/>
    <property type="match status" value="1"/>
</dbReference>
<evidence type="ECO:0000259" key="4">
    <source>
        <dbReference type="PROSITE" id="PS50956"/>
    </source>
</evidence>
<evidence type="ECO:0000256" key="2">
    <source>
        <dbReference type="ARBA" id="ARBA00023125"/>
    </source>
</evidence>
<dbReference type="Gene3D" id="1.10.10.10">
    <property type="entry name" value="Winged helix-like DNA-binding domain superfamily/Winged helix DNA-binding domain"/>
    <property type="match status" value="1"/>
</dbReference>
<feature type="domain" description="HTH asnC-type" evidence="4">
    <location>
        <begin position="1"/>
        <end position="62"/>
    </location>
</feature>
<dbReference type="Gene3D" id="3.30.70.920">
    <property type="match status" value="1"/>
</dbReference>
<sequence>MDAIDYAILRLLQEDASLPVTEIAARINLSQTPTWRRIQKLEQAGVIDRRVALLDPQAVGRDITVFVDIETRDHSSEWLAEFARKVASMPEVMEVYRMAGEIDYTLRISVGSMADFDAFYRALIDAVPLKNVTSRFAMERIKYTTAFAI</sequence>
<dbReference type="InterPro" id="IPR036388">
    <property type="entry name" value="WH-like_DNA-bd_sf"/>
</dbReference>
<dbReference type="SUPFAM" id="SSF54909">
    <property type="entry name" value="Dimeric alpha+beta barrel"/>
    <property type="match status" value="1"/>
</dbReference>
<keyword evidence="3" id="KW-0804">Transcription</keyword>
<evidence type="ECO:0000313" key="6">
    <source>
        <dbReference type="Proteomes" id="UP001065265"/>
    </source>
</evidence>
<dbReference type="PROSITE" id="PS00519">
    <property type="entry name" value="HTH_ASNC_1"/>
    <property type="match status" value="1"/>
</dbReference>
<dbReference type="PROSITE" id="PS50956">
    <property type="entry name" value="HTH_ASNC_2"/>
    <property type="match status" value="1"/>
</dbReference>
<dbReference type="RefSeq" id="WP_265560390.1">
    <property type="nucleotide sequence ID" value="NZ_CP092471.1"/>
</dbReference>